<reference evidence="4" key="1">
    <citation type="journal article" date="2019" name="Int. J. Syst. Evol. Microbiol.">
        <title>The Global Catalogue of Microorganisms (GCM) 10K type strain sequencing project: providing services to taxonomists for standard genome sequencing and annotation.</title>
        <authorList>
            <consortium name="The Broad Institute Genomics Platform"/>
            <consortium name="The Broad Institute Genome Sequencing Center for Infectious Disease"/>
            <person name="Wu L."/>
            <person name="Ma J."/>
        </authorList>
    </citation>
    <scope>NUCLEOTIDE SEQUENCE [LARGE SCALE GENOMIC DNA]</scope>
    <source>
        <strain evidence="4">CGMCC 1.10698</strain>
    </source>
</reference>
<dbReference type="InterPro" id="IPR007173">
    <property type="entry name" value="ALO_C"/>
</dbReference>
<dbReference type="InterPro" id="IPR016167">
    <property type="entry name" value="FAD-bd_PCMH_sub1"/>
</dbReference>
<organism evidence="3 4">
    <name type="scientific">Arthrobacter cryoconiti</name>
    <dbReference type="NCBI Taxonomy" id="748907"/>
    <lineage>
        <taxon>Bacteria</taxon>
        <taxon>Bacillati</taxon>
        <taxon>Actinomycetota</taxon>
        <taxon>Actinomycetes</taxon>
        <taxon>Micrococcales</taxon>
        <taxon>Micrococcaceae</taxon>
        <taxon>Arthrobacter</taxon>
    </lineage>
</organism>
<comment type="caution">
    <text evidence="3">The sequence shown here is derived from an EMBL/GenBank/DDBJ whole genome shotgun (WGS) entry which is preliminary data.</text>
</comment>
<dbReference type="Pfam" id="PF01565">
    <property type="entry name" value="FAD_binding_4"/>
    <property type="match status" value="1"/>
</dbReference>
<dbReference type="PANTHER" id="PTHR43762:SF1">
    <property type="entry name" value="D-ARABINONO-1,4-LACTONE OXIDASE"/>
    <property type="match status" value="1"/>
</dbReference>
<dbReference type="EMBL" id="JBHSCQ010000005">
    <property type="protein sequence ID" value="MFC4264803.1"/>
    <property type="molecule type" value="Genomic_DNA"/>
</dbReference>
<dbReference type="Gene3D" id="1.10.45.10">
    <property type="entry name" value="Vanillyl-alcohol Oxidase, Chain A, domain 4"/>
    <property type="match status" value="1"/>
</dbReference>
<accession>A0ABV8QYR3</accession>
<proteinExistence type="predicted"/>
<dbReference type="InterPro" id="IPR016166">
    <property type="entry name" value="FAD-bd_PCMH"/>
</dbReference>
<evidence type="ECO:0000313" key="3">
    <source>
        <dbReference type="EMBL" id="MFC4264803.1"/>
    </source>
</evidence>
<dbReference type="InterPro" id="IPR010031">
    <property type="entry name" value="FAD_lactone_oxidase-like"/>
</dbReference>
<dbReference type="Gene3D" id="3.30.70.2520">
    <property type="match status" value="1"/>
</dbReference>
<dbReference type="SUPFAM" id="SSF56176">
    <property type="entry name" value="FAD-binding/transporter-associated domain-like"/>
    <property type="match status" value="1"/>
</dbReference>
<feature type="domain" description="FAD-binding PCMH-type" evidence="2">
    <location>
        <begin position="11"/>
        <end position="206"/>
    </location>
</feature>
<sequence length="460" mass="49691">MSEWRNWAGDQRCTPSTVLYPSTVAQIAAVVARAGDSGTGLSPSGLSPAGLSQVGLSQVGLSQTTVKAVGAGHSFTDIATTDGVQLRLERLSGLLSVDREARHATVAGGTSLHQIPTLLAPYGLAMENLGDIDRQSISGAISTGTHGTGLAFGGISTQVLVLELVDGTGTVRRCSATTNPELFSAARVGLGALGIITSVTLQCVDAFTLHALERPEPLAGVLDNLMELQSAADHFEFYWFPHTSMALTKTNTRYPLGQGPEGVKPLSPRARLLDDVLVSNTLFSALCTVTGKAPATIPRVNKVASLLTGNREFADASHRVFATPRTVKFREMEYALPLAEVADVLHELDAMIKRRRFSISFPVEVRCAAADDIPLSTAFGRESGYIAIHQHIKTDPFEYFHAAEEIFAAHGGRPHWGKWHFLQSNDFEALYPELKMFGKVRDISDPRRVFRNSYLDRVLP</sequence>
<dbReference type="RefSeq" id="WP_230066424.1">
    <property type="nucleotide sequence ID" value="NZ_BAABLL010000019.1"/>
</dbReference>
<name>A0ABV8QYR3_9MICC</name>
<dbReference type="Gene3D" id="3.30.465.10">
    <property type="match status" value="1"/>
</dbReference>
<dbReference type="InterPro" id="IPR016169">
    <property type="entry name" value="FAD-bd_PCMH_sub2"/>
</dbReference>
<evidence type="ECO:0000256" key="1">
    <source>
        <dbReference type="ARBA" id="ARBA00023002"/>
    </source>
</evidence>
<dbReference type="PIRSF" id="PIRSF000136">
    <property type="entry name" value="LGO_GLO"/>
    <property type="match status" value="1"/>
</dbReference>
<keyword evidence="4" id="KW-1185">Reference proteome</keyword>
<dbReference type="InterPro" id="IPR006094">
    <property type="entry name" value="Oxid_FAD_bind_N"/>
</dbReference>
<dbReference type="NCBIfam" id="TIGR01679">
    <property type="entry name" value="bact_FAD_ox"/>
    <property type="match status" value="1"/>
</dbReference>
<dbReference type="InterPro" id="IPR036318">
    <property type="entry name" value="FAD-bd_PCMH-like_sf"/>
</dbReference>
<dbReference type="Pfam" id="PF04030">
    <property type="entry name" value="ALO"/>
    <property type="match status" value="1"/>
</dbReference>
<evidence type="ECO:0000259" key="2">
    <source>
        <dbReference type="PROSITE" id="PS51387"/>
    </source>
</evidence>
<dbReference type="PROSITE" id="PS51387">
    <property type="entry name" value="FAD_PCMH"/>
    <property type="match status" value="1"/>
</dbReference>
<gene>
    <name evidence="3" type="ORF">ACFOW9_04215</name>
</gene>
<dbReference type="Gene3D" id="3.30.43.10">
    <property type="entry name" value="Uridine Diphospho-n-acetylenolpyruvylglucosamine Reductase, domain 2"/>
    <property type="match status" value="1"/>
</dbReference>
<dbReference type="Proteomes" id="UP001595773">
    <property type="component" value="Unassembled WGS sequence"/>
</dbReference>
<keyword evidence="1" id="KW-0560">Oxidoreductase</keyword>
<dbReference type="InterPro" id="IPR016171">
    <property type="entry name" value="Vanillyl_alc_oxidase_C-sub2"/>
</dbReference>
<dbReference type="PANTHER" id="PTHR43762">
    <property type="entry name" value="L-GULONOLACTONE OXIDASE"/>
    <property type="match status" value="1"/>
</dbReference>
<evidence type="ECO:0000313" key="4">
    <source>
        <dbReference type="Proteomes" id="UP001595773"/>
    </source>
</evidence>
<protein>
    <submittedName>
        <fullName evidence="3">D-arabinono-1,4-lactone oxidase</fullName>
    </submittedName>
</protein>